<keyword evidence="3" id="KW-1185">Reference proteome</keyword>
<dbReference type="Gene3D" id="3.40.430.10">
    <property type="entry name" value="Dihydrofolate Reductase, subunit A"/>
    <property type="match status" value="1"/>
</dbReference>
<evidence type="ECO:0000313" key="2">
    <source>
        <dbReference type="EMBL" id="MBB6563734.1"/>
    </source>
</evidence>
<organism evidence="2 3">
    <name type="scientific">Acidovorax soli</name>
    <dbReference type="NCBI Taxonomy" id="592050"/>
    <lineage>
        <taxon>Bacteria</taxon>
        <taxon>Pseudomonadati</taxon>
        <taxon>Pseudomonadota</taxon>
        <taxon>Betaproteobacteria</taxon>
        <taxon>Burkholderiales</taxon>
        <taxon>Comamonadaceae</taxon>
        <taxon>Acidovorax</taxon>
    </lineage>
</organism>
<dbReference type="RefSeq" id="WP_184865078.1">
    <property type="nucleotide sequence ID" value="NZ_JACHLK010000022.1"/>
</dbReference>
<dbReference type="GO" id="GO:0008703">
    <property type="term" value="F:5-amino-6-(5-phosphoribosylamino)uracil reductase activity"/>
    <property type="evidence" value="ECO:0007669"/>
    <property type="project" value="InterPro"/>
</dbReference>
<gene>
    <name evidence="2" type="ORF">HNP48_006458</name>
</gene>
<comment type="caution">
    <text evidence="2">The sequence shown here is derived from an EMBL/GenBank/DDBJ whole genome shotgun (WGS) entry which is preliminary data.</text>
</comment>
<sequence>MAQLIVSILSSLDGYCAGPGGTLAGLPMDGTAFDAHNLDCLRRAGTLLFGATTYPMFEGYWPQVDRSPASDPVQREIAERVEAARKLIVSDRLRLRPDAPWAGSTTVVSRAQAHAHIRKLKAAPGPDLLIYGSHLLYCDLLAHGLVDELHLLMANVLLGGGVPTFEPGLVQQSWALRGQRRLPGSDIVALHYDCGPQ</sequence>
<dbReference type="InterPro" id="IPR024072">
    <property type="entry name" value="DHFR-like_dom_sf"/>
</dbReference>
<proteinExistence type="predicted"/>
<reference evidence="2 3" key="1">
    <citation type="submission" date="2020-08" db="EMBL/GenBank/DDBJ databases">
        <title>Functional genomics of gut bacteria from endangered species of beetles.</title>
        <authorList>
            <person name="Carlos-Shanley C."/>
        </authorList>
    </citation>
    <scope>NUCLEOTIDE SEQUENCE [LARGE SCALE GENOMIC DNA]</scope>
    <source>
        <strain evidence="2 3">S00198</strain>
    </source>
</reference>
<dbReference type="EMBL" id="JACHLK010000022">
    <property type="protein sequence ID" value="MBB6563734.1"/>
    <property type="molecule type" value="Genomic_DNA"/>
</dbReference>
<dbReference type="GO" id="GO:0009231">
    <property type="term" value="P:riboflavin biosynthetic process"/>
    <property type="evidence" value="ECO:0007669"/>
    <property type="project" value="InterPro"/>
</dbReference>
<evidence type="ECO:0000259" key="1">
    <source>
        <dbReference type="Pfam" id="PF01872"/>
    </source>
</evidence>
<dbReference type="Proteomes" id="UP000575083">
    <property type="component" value="Unassembled WGS sequence"/>
</dbReference>
<dbReference type="InterPro" id="IPR002734">
    <property type="entry name" value="RibDG_C"/>
</dbReference>
<name>A0A7X0PLC8_9BURK</name>
<evidence type="ECO:0000313" key="3">
    <source>
        <dbReference type="Proteomes" id="UP000575083"/>
    </source>
</evidence>
<accession>A0A7X0PLC8</accession>
<protein>
    <submittedName>
        <fullName evidence="2">Dihydrofolate reductase</fullName>
    </submittedName>
</protein>
<dbReference type="SUPFAM" id="SSF53597">
    <property type="entry name" value="Dihydrofolate reductase-like"/>
    <property type="match status" value="1"/>
</dbReference>
<feature type="domain" description="Bacterial bifunctional deaminase-reductase C-terminal" evidence="1">
    <location>
        <begin position="4"/>
        <end position="177"/>
    </location>
</feature>
<dbReference type="AlphaFoldDB" id="A0A7X0PLC8"/>
<dbReference type="Pfam" id="PF01872">
    <property type="entry name" value="RibD_C"/>
    <property type="match status" value="1"/>
</dbReference>